<dbReference type="SUPFAM" id="SSF82057">
    <property type="entry name" value="Prokaryotic SH3-related domain"/>
    <property type="match status" value="1"/>
</dbReference>
<proteinExistence type="predicted"/>
<sequence>MQSSLAKSLYLGLAVLSLGAVTTVATTAQAASKAKVVSSKTLTIDATKRNVQPTGKNALYSKPGTVKGAKKVASTTTMKKLASSKKSANYFRAYYQKVTNKGSVYYKIVSMDGKYRGYIYGGKKAGTFAGGIKKAATTKSADLPANKTVYFAKPGKSNVTWNAPKYTQYKASKAVKSTADYANDVLTVTSAIKKTREGSLYYYVTDATNPNVNGWIYAKAVTNTKPSTSTFNDKTDVKVNFNTSTGKTVAATTLTNLKDNAGKTPTATGTAVGTSATNAATNDWGKAALVGTGYKYSRSDSMNLTALANAKTGDTISLSVAQNAAKATKIEFYQTAGNGDLSQAATALKAYVAGSTAAKDTVVFPAASDFSGVEGQTFTANDVTTYLNGANLGTLYTPNYTKGTDKTQYYTTYRLSSTLSGTFGSTTKAFYVGTEKTGTSPATTATATTATYFTNATATK</sequence>
<organism evidence="2 3">
    <name type="scientific">Levilactobacillus tujiorum</name>
    <dbReference type="NCBI Taxonomy" id="2912243"/>
    <lineage>
        <taxon>Bacteria</taxon>
        <taxon>Bacillati</taxon>
        <taxon>Bacillota</taxon>
        <taxon>Bacilli</taxon>
        <taxon>Lactobacillales</taxon>
        <taxon>Lactobacillaceae</taxon>
        <taxon>Levilactobacillus</taxon>
    </lineage>
</organism>
<dbReference type="Proteomes" id="UP000707477">
    <property type="component" value="Unassembled WGS sequence"/>
</dbReference>
<name>A0ABX1L2E1_9LACO</name>
<evidence type="ECO:0000313" key="2">
    <source>
        <dbReference type="EMBL" id="NLR29202.1"/>
    </source>
</evidence>
<protein>
    <recommendedName>
        <fullName evidence="4">S-layer protein</fullName>
    </recommendedName>
</protein>
<gene>
    <name evidence="2" type="ORF">HEQ44_03295</name>
</gene>
<dbReference type="RefSeq" id="WP_168848895.1">
    <property type="nucleotide sequence ID" value="NZ_JAAVSD010000006.1"/>
</dbReference>
<accession>A0ABX1L2E1</accession>
<keyword evidence="1" id="KW-0732">Signal</keyword>
<reference evidence="2 3" key="1">
    <citation type="submission" date="2020-03" db="EMBL/GenBank/DDBJ databases">
        <authorList>
            <person name="Zhang Z."/>
            <person name="Guo Z."/>
            <person name="Hou Q."/>
            <person name="Shen X."/>
        </authorList>
    </citation>
    <scope>NUCLEOTIDE SEQUENCE [LARGE SCALE GENOMIC DNA]</scope>
    <source>
        <strain evidence="2 3">HBUAS51329</strain>
    </source>
</reference>
<dbReference type="EMBL" id="JAAVSD010000006">
    <property type="protein sequence ID" value="NLR29202.1"/>
    <property type="molecule type" value="Genomic_DNA"/>
</dbReference>
<evidence type="ECO:0000256" key="1">
    <source>
        <dbReference type="SAM" id="SignalP"/>
    </source>
</evidence>
<evidence type="ECO:0008006" key="4">
    <source>
        <dbReference type="Google" id="ProtNLM"/>
    </source>
</evidence>
<keyword evidence="3" id="KW-1185">Reference proteome</keyword>
<feature type="chain" id="PRO_5047504969" description="S-layer protein" evidence="1">
    <location>
        <begin position="31"/>
        <end position="460"/>
    </location>
</feature>
<comment type="caution">
    <text evidence="2">The sequence shown here is derived from an EMBL/GenBank/DDBJ whole genome shotgun (WGS) entry which is preliminary data.</text>
</comment>
<evidence type="ECO:0000313" key="3">
    <source>
        <dbReference type="Proteomes" id="UP000707477"/>
    </source>
</evidence>
<feature type="signal peptide" evidence="1">
    <location>
        <begin position="1"/>
        <end position="30"/>
    </location>
</feature>